<gene>
    <name evidence="7" type="ORF">EVOR1521_LOCUS14266</name>
</gene>
<evidence type="ECO:0000256" key="5">
    <source>
        <dbReference type="SAM" id="MobiDB-lite"/>
    </source>
</evidence>
<dbReference type="Gene3D" id="2.40.10.10">
    <property type="entry name" value="Trypsin-like serine proteases"/>
    <property type="match status" value="2"/>
</dbReference>
<dbReference type="GO" id="GO:0004252">
    <property type="term" value="F:serine-type endopeptidase activity"/>
    <property type="evidence" value="ECO:0007669"/>
    <property type="project" value="InterPro"/>
</dbReference>
<dbReference type="PANTHER" id="PTHR45980:SF18">
    <property type="entry name" value="PROTEASE DO-LIKE 9"/>
    <property type="match status" value="1"/>
</dbReference>
<evidence type="ECO:0000313" key="8">
    <source>
        <dbReference type="Proteomes" id="UP001178507"/>
    </source>
</evidence>
<comment type="caution">
    <text evidence="7">The sequence shown here is derived from an EMBL/GenBank/DDBJ whole genome shotgun (WGS) entry which is preliminary data.</text>
</comment>
<dbReference type="PRINTS" id="PR00834">
    <property type="entry name" value="PROTEASES2C"/>
</dbReference>
<dbReference type="InterPro" id="IPR043504">
    <property type="entry name" value="Peptidase_S1_PA_chymotrypsin"/>
</dbReference>
<dbReference type="FunFam" id="2.40.10.10:FF:000012">
    <property type="entry name" value="protease Do-like 9"/>
    <property type="match status" value="1"/>
</dbReference>
<proteinExistence type="inferred from homology"/>
<dbReference type="Pfam" id="PF13365">
    <property type="entry name" value="Trypsin_2"/>
    <property type="match status" value="1"/>
</dbReference>
<evidence type="ECO:0000256" key="2">
    <source>
        <dbReference type="ARBA" id="ARBA00022670"/>
    </source>
</evidence>
<dbReference type="InterPro" id="IPR009003">
    <property type="entry name" value="Peptidase_S1_PA"/>
</dbReference>
<dbReference type="Gene3D" id="3.20.190.20">
    <property type="match status" value="1"/>
</dbReference>
<dbReference type="Gene3D" id="2.30.42.10">
    <property type="match status" value="1"/>
</dbReference>
<dbReference type="InterPro" id="IPR041517">
    <property type="entry name" value="DEGP_PDZ"/>
</dbReference>
<dbReference type="Proteomes" id="UP001178507">
    <property type="component" value="Unassembled WGS sequence"/>
</dbReference>
<keyword evidence="3" id="KW-0378">Hydrolase</keyword>
<dbReference type="SUPFAM" id="SSF50156">
    <property type="entry name" value="PDZ domain-like"/>
    <property type="match status" value="1"/>
</dbReference>
<keyword evidence="4" id="KW-0720">Serine protease</keyword>
<keyword evidence="8" id="KW-1185">Reference proteome</keyword>
<evidence type="ECO:0000256" key="1">
    <source>
        <dbReference type="ARBA" id="ARBA00010541"/>
    </source>
</evidence>
<evidence type="ECO:0000313" key="7">
    <source>
        <dbReference type="EMBL" id="CAJ1388381.1"/>
    </source>
</evidence>
<dbReference type="InterPro" id="IPR001940">
    <property type="entry name" value="Peptidase_S1C"/>
</dbReference>
<dbReference type="Pfam" id="PF17815">
    <property type="entry name" value="PDZ_3"/>
    <property type="match status" value="1"/>
</dbReference>
<dbReference type="AlphaFoldDB" id="A0AA36N3N5"/>
<feature type="region of interest" description="Disordered" evidence="5">
    <location>
        <begin position="1"/>
        <end position="22"/>
    </location>
</feature>
<dbReference type="InterPro" id="IPR046449">
    <property type="entry name" value="DEGP_PDZ_sf"/>
</dbReference>
<dbReference type="GO" id="GO:0006508">
    <property type="term" value="P:proteolysis"/>
    <property type="evidence" value="ECO:0007669"/>
    <property type="project" value="UniProtKB-KW"/>
</dbReference>
<organism evidence="7 8">
    <name type="scientific">Effrenium voratum</name>
    <dbReference type="NCBI Taxonomy" id="2562239"/>
    <lineage>
        <taxon>Eukaryota</taxon>
        <taxon>Sar</taxon>
        <taxon>Alveolata</taxon>
        <taxon>Dinophyceae</taxon>
        <taxon>Suessiales</taxon>
        <taxon>Symbiodiniaceae</taxon>
        <taxon>Effrenium</taxon>
    </lineage>
</organism>
<evidence type="ECO:0000256" key="4">
    <source>
        <dbReference type="ARBA" id="ARBA00022825"/>
    </source>
</evidence>
<dbReference type="EMBL" id="CAUJNA010001680">
    <property type="protein sequence ID" value="CAJ1388381.1"/>
    <property type="molecule type" value="Genomic_DNA"/>
</dbReference>
<keyword evidence="2" id="KW-0645">Protease</keyword>
<dbReference type="InterPro" id="IPR036034">
    <property type="entry name" value="PDZ_sf"/>
</dbReference>
<sequence>MPPKKGKGAAPSPSLQRQPSEDEDLTALGVPLDAVVKVWCVHSTPNFSLPWQRRRQERSTGSGFCIDLERRILITNAHCVEWHAQVKAQRRGSDVKHLAKVLSVGWECDAAVLTVEDDEFWEGLQAVKLSQKLPHLEEDVLCVGFPIGGDTISVTSGVISRIEVTTYTQASAELLGIQIDAAINSGNSGGPAFNRNGDCVGIAFQSMNADEAENIGYVIPSVVVTHFLKDLLKHGEYTGFPTLGVETQTMENAQLRQAFGMSDKQKGVLINRVLPTSAAAAVLKASDVLLAFDGEIIGNDGTVRFRKHERVLYSWLVAQKFFGEKAALTVLREGKQLELEIPELYKEAPLVPVHLFQKPEPGPSYFIIAGLVFTVLSEPLLESEFGAEWEHKAPIEMVRSAIQAHAESRDQQLVILTQVLAHELTMGYENLENMQLAAVGDVAVRNLRHAMELAEACAGPYLRFNLQQNQVLILRAEEARKATPEVLEKHGIPHAKSPDLR</sequence>
<name>A0AA36N3N5_9DINO</name>
<reference evidence="7" key="1">
    <citation type="submission" date="2023-08" db="EMBL/GenBank/DDBJ databases">
        <authorList>
            <person name="Chen Y."/>
            <person name="Shah S."/>
            <person name="Dougan E. K."/>
            <person name="Thang M."/>
            <person name="Chan C."/>
        </authorList>
    </citation>
    <scope>NUCLEOTIDE SEQUENCE</scope>
</reference>
<accession>A0AA36N3N5</accession>
<evidence type="ECO:0000256" key="3">
    <source>
        <dbReference type="ARBA" id="ARBA00022801"/>
    </source>
</evidence>
<dbReference type="PANTHER" id="PTHR45980">
    <property type="match status" value="1"/>
</dbReference>
<protein>
    <recommendedName>
        <fullName evidence="6">Protease Do-like PDZ domain-containing protein</fullName>
    </recommendedName>
</protein>
<dbReference type="SUPFAM" id="SSF50494">
    <property type="entry name" value="Trypsin-like serine proteases"/>
    <property type="match status" value="1"/>
</dbReference>
<comment type="similarity">
    <text evidence="1">Belongs to the peptidase S1C family.</text>
</comment>
<feature type="domain" description="Protease Do-like PDZ" evidence="6">
    <location>
        <begin position="352"/>
        <end position="499"/>
    </location>
</feature>
<evidence type="ECO:0000259" key="6">
    <source>
        <dbReference type="Pfam" id="PF17815"/>
    </source>
</evidence>